<evidence type="ECO:0000256" key="2">
    <source>
        <dbReference type="ARBA" id="ARBA00010480"/>
    </source>
</evidence>
<evidence type="ECO:0000256" key="6">
    <source>
        <dbReference type="ARBA" id="ARBA00022695"/>
    </source>
</evidence>
<accession>A0ABW2T0L8</accession>
<comment type="similarity">
    <text evidence="2 10">Belongs to the glucose-1-phosphate thymidylyltransferase family.</text>
</comment>
<keyword evidence="7 10" id="KW-0479">Metal-binding</keyword>
<dbReference type="CDD" id="cd02538">
    <property type="entry name" value="G1P_TT_short"/>
    <property type="match status" value="1"/>
</dbReference>
<dbReference type="RefSeq" id="WP_343964571.1">
    <property type="nucleotide sequence ID" value="NZ_BAAAGK010000023.1"/>
</dbReference>
<dbReference type="GO" id="GO:0016491">
    <property type="term" value="F:oxidoreductase activity"/>
    <property type="evidence" value="ECO:0007669"/>
    <property type="project" value="UniProtKB-KW"/>
</dbReference>
<keyword evidence="8 10" id="KW-0460">Magnesium</keyword>
<dbReference type="Pfam" id="PF00483">
    <property type="entry name" value="NTP_transferase"/>
    <property type="match status" value="1"/>
</dbReference>
<comment type="cofactor">
    <cofactor evidence="1">
        <name>Mg(2+)</name>
        <dbReference type="ChEBI" id="CHEBI:18420"/>
    </cofactor>
</comment>
<feature type="domain" description="Nucleotidyl transferase" evidence="11">
    <location>
        <begin position="2"/>
        <end position="237"/>
    </location>
</feature>
<sequence>MKGIVLAGGSGTRLRPLTTITSKHLLPVYNKPMVYYPLSVLMLAGIREILLISTPEHLPGFRALLGDGSRLGLRLSYAVQTAPRGLADALLVGGEFVGDDPLALILGDNVFYGHELPSVLRDEVGKLDGCTVFGYPVADPERYGVAVTGEEGRLVDIEEKPARPRSNLAVTGLYLYDNVALRYAAELTPSARGELEITDLNRRFLAEGRARLVNLGRGTAWLDTGTPDSLLEAGVFVQVLEKRQGVQIACLEEVAYRMGYIDDHGLRELIGQVGPVTEEGRYLVRVLEAAI</sequence>
<dbReference type="GO" id="GO:0008879">
    <property type="term" value="F:glucose-1-phosphate thymidylyltransferase activity"/>
    <property type="evidence" value="ECO:0007669"/>
    <property type="project" value="UniProtKB-EC"/>
</dbReference>
<gene>
    <name evidence="12" type="primary">rfbA</name>
    <name evidence="12" type="ORF">ACFQVD_18810</name>
</gene>
<dbReference type="NCBIfam" id="TIGR01207">
    <property type="entry name" value="rmlA"/>
    <property type="match status" value="1"/>
</dbReference>
<evidence type="ECO:0000256" key="1">
    <source>
        <dbReference type="ARBA" id="ARBA00001946"/>
    </source>
</evidence>
<dbReference type="Proteomes" id="UP001596514">
    <property type="component" value="Unassembled WGS sequence"/>
</dbReference>
<dbReference type="PANTHER" id="PTHR43532">
    <property type="entry name" value="GLUCOSE-1-PHOSPHATE THYMIDYLYLTRANSFERASE"/>
    <property type="match status" value="1"/>
</dbReference>
<name>A0ABW2T0L8_9ACTN</name>
<comment type="catalytic activity">
    <reaction evidence="9 10">
        <text>dTTP + alpha-D-glucose 1-phosphate + H(+) = dTDP-alpha-D-glucose + diphosphate</text>
        <dbReference type="Rhea" id="RHEA:15225"/>
        <dbReference type="ChEBI" id="CHEBI:15378"/>
        <dbReference type="ChEBI" id="CHEBI:33019"/>
        <dbReference type="ChEBI" id="CHEBI:37568"/>
        <dbReference type="ChEBI" id="CHEBI:57477"/>
        <dbReference type="ChEBI" id="CHEBI:58601"/>
        <dbReference type="EC" id="2.7.7.24"/>
    </reaction>
</comment>
<evidence type="ECO:0000256" key="3">
    <source>
        <dbReference type="ARBA" id="ARBA00012461"/>
    </source>
</evidence>
<evidence type="ECO:0000256" key="10">
    <source>
        <dbReference type="RuleBase" id="RU003706"/>
    </source>
</evidence>
<dbReference type="PANTHER" id="PTHR43532:SF1">
    <property type="entry name" value="GLUCOSE-1-PHOSPHATE THYMIDYLYLTRANSFERASE 1"/>
    <property type="match status" value="1"/>
</dbReference>
<evidence type="ECO:0000256" key="9">
    <source>
        <dbReference type="ARBA" id="ARBA00049336"/>
    </source>
</evidence>
<dbReference type="InterPro" id="IPR029044">
    <property type="entry name" value="Nucleotide-diphossugar_trans"/>
</dbReference>
<evidence type="ECO:0000256" key="7">
    <source>
        <dbReference type="ARBA" id="ARBA00022723"/>
    </source>
</evidence>
<evidence type="ECO:0000256" key="5">
    <source>
        <dbReference type="ARBA" id="ARBA00022679"/>
    </source>
</evidence>
<proteinExistence type="inferred from homology"/>
<dbReference type="EC" id="2.7.7.24" evidence="3 10"/>
<organism evidence="12 13">
    <name type="scientific">Streptosporangium amethystogenes subsp. fukuiense</name>
    <dbReference type="NCBI Taxonomy" id="698418"/>
    <lineage>
        <taxon>Bacteria</taxon>
        <taxon>Bacillati</taxon>
        <taxon>Actinomycetota</taxon>
        <taxon>Actinomycetes</taxon>
        <taxon>Streptosporangiales</taxon>
        <taxon>Streptosporangiaceae</taxon>
        <taxon>Streptosporangium</taxon>
    </lineage>
</organism>
<evidence type="ECO:0000259" key="11">
    <source>
        <dbReference type="Pfam" id="PF00483"/>
    </source>
</evidence>
<comment type="caution">
    <text evidence="12">The sequence shown here is derived from an EMBL/GenBank/DDBJ whole genome shotgun (WGS) entry which is preliminary data.</text>
</comment>
<keyword evidence="13" id="KW-1185">Reference proteome</keyword>
<dbReference type="InterPro" id="IPR005835">
    <property type="entry name" value="NTP_transferase_dom"/>
</dbReference>
<dbReference type="InterPro" id="IPR005907">
    <property type="entry name" value="G1P_thy_trans_s"/>
</dbReference>
<dbReference type="Gene3D" id="3.90.550.10">
    <property type="entry name" value="Spore Coat Polysaccharide Biosynthesis Protein SpsA, Chain A"/>
    <property type="match status" value="1"/>
</dbReference>
<keyword evidence="6 10" id="KW-0548">Nucleotidyltransferase</keyword>
<evidence type="ECO:0000256" key="8">
    <source>
        <dbReference type="ARBA" id="ARBA00022842"/>
    </source>
</evidence>
<dbReference type="EMBL" id="JBHTEE010000001">
    <property type="protein sequence ID" value="MFC7602155.1"/>
    <property type="molecule type" value="Genomic_DNA"/>
</dbReference>
<comment type="function">
    <text evidence="10">Catalyzes the formation of dTDP-glucose, from dTTP and glucose 1-phosphate, as well as its pyrophosphorolysis.</text>
</comment>
<evidence type="ECO:0000313" key="12">
    <source>
        <dbReference type="EMBL" id="MFC7602155.1"/>
    </source>
</evidence>
<keyword evidence="12" id="KW-0560">Oxidoreductase</keyword>
<protein>
    <recommendedName>
        <fullName evidence="4 10">Glucose-1-phosphate thymidylyltransferase</fullName>
        <ecNumber evidence="3 10">2.7.7.24</ecNumber>
    </recommendedName>
</protein>
<evidence type="ECO:0000256" key="4">
    <source>
        <dbReference type="ARBA" id="ARBA00017654"/>
    </source>
</evidence>
<dbReference type="SUPFAM" id="SSF53448">
    <property type="entry name" value="Nucleotide-diphospho-sugar transferases"/>
    <property type="match status" value="1"/>
</dbReference>
<reference evidence="13" key="1">
    <citation type="journal article" date="2019" name="Int. J. Syst. Evol. Microbiol.">
        <title>The Global Catalogue of Microorganisms (GCM) 10K type strain sequencing project: providing services to taxonomists for standard genome sequencing and annotation.</title>
        <authorList>
            <consortium name="The Broad Institute Genomics Platform"/>
            <consortium name="The Broad Institute Genome Sequencing Center for Infectious Disease"/>
            <person name="Wu L."/>
            <person name="Ma J."/>
        </authorList>
    </citation>
    <scope>NUCLEOTIDE SEQUENCE [LARGE SCALE GENOMIC DNA]</scope>
    <source>
        <strain evidence="13">JCM 10083</strain>
    </source>
</reference>
<evidence type="ECO:0000313" key="13">
    <source>
        <dbReference type="Proteomes" id="UP001596514"/>
    </source>
</evidence>
<keyword evidence="5 10" id="KW-0808">Transferase</keyword>